<sequence length="101" mass="11693">MSRQPVSNTDFISLSEKTFLDVQFCYSLPTEDIINFKNCIVTTFSPKYKSKRVYKVVKFFNILSNEHLNSLEGDYAYISTDFDLDSAHSLVEKIKLVHSIE</sequence>
<proteinExistence type="predicted"/>
<reference evidence="1 2" key="1">
    <citation type="submission" date="2018-04" db="EMBL/GenBank/DDBJ databases">
        <title>Marixanthomonas spongiae HN-E44 sp. nov., isolated from a marine sponge.</title>
        <authorList>
            <person name="Luo L."/>
            <person name="Zhuang L."/>
        </authorList>
    </citation>
    <scope>NUCLEOTIDE SEQUENCE [LARGE SCALE GENOMIC DNA]</scope>
    <source>
        <strain evidence="1 2">HN-E44</strain>
    </source>
</reference>
<dbReference type="Proteomes" id="UP000245962">
    <property type="component" value="Unassembled WGS sequence"/>
</dbReference>
<comment type="caution">
    <text evidence="1">The sequence shown here is derived from an EMBL/GenBank/DDBJ whole genome shotgun (WGS) entry which is preliminary data.</text>
</comment>
<evidence type="ECO:0000313" key="2">
    <source>
        <dbReference type="Proteomes" id="UP000245962"/>
    </source>
</evidence>
<dbReference type="EMBL" id="QEHR01000002">
    <property type="protein sequence ID" value="PVW16201.1"/>
    <property type="molecule type" value="Genomic_DNA"/>
</dbReference>
<organism evidence="1 2">
    <name type="scientific">Marixanthomonas spongiae</name>
    <dbReference type="NCBI Taxonomy" id="2174845"/>
    <lineage>
        <taxon>Bacteria</taxon>
        <taxon>Pseudomonadati</taxon>
        <taxon>Bacteroidota</taxon>
        <taxon>Flavobacteriia</taxon>
        <taxon>Flavobacteriales</taxon>
        <taxon>Flavobacteriaceae</taxon>
        <taxon>Marixanthomonas</taxon>
    </lineage>
</organism>
<gene>
    <name evidence="1" type="ORF">DDV96_02710</name>
</gene>
<dbReference type="AlphaFoldDB" id="A0A2U0I512"/>
<keyword evidence="2" id="KW-1185">Reference proteome</keyword>
<evidence type="ECO:0000313" key="1">
    <source>
        <dbReference type="EMBL" id="PVW16201.1"/>
    </source>
</evidence>
<accession>A0A2U0I512</accession>
<protein>
    <submittedName>
        <fullName evidence="1">Uncharacterized protein</fullName>
    </submittedName>
</protein>
<name>A0A2U0I512_9FLAO</name>
<dbReference type="RefSeq" id="WP_133240802.1">
    <property type="nucleotide sequence ID" value="NZ_QEHR01000002.1"/>
</dbReference>